<sequence length="103" mass="10790">VRLEPDEQEAPDDQDSSPPEDTSLYPHSPGTTQFQQNNHPHGQPYTGPAAQHMNNPHSGPRAQETWDGTEEVAPAPALAPAPVPASAPASTSTSTPAPAPPKE</sequence>
<dbReference type="Ensembl" id="ENSXMAT00000031632.1">
    <property type="protein sequence ID" value="ENSXMAP00000036468.1"/>
    <property type="gene ID" value="ENSXMAG00000029216.1"/>
</dbReference>
<feature type="region of interest" description="Disordered" evidence="1">
    <location>
        <begin position="1"/>
        <end position="103"/>
    </location>
</feature>
<reference evidence="2" key="3">
    <citation type="submission" date="2025-08" db="UniProtKB">
        <authorList>
            <consortium name="Ensembl"/>
        </authorList>
    </citation>
    <scope>IDENTIFICATION</scope>
    <source>
        <strain evidence="2">JP 163 A</strain>
    </source>
</reference>
<dbReference type="GeneTree" id="ENSGT01050000245294"/>
<dbReference type="Proteomes" id="UP000002852">
    <property type="component" value="Unassembled WGS sequence"/>
</dbReference>
<feature type="compositionally biased region" description="Polar residues" evidence="1">
    <location>
        <begin position="29"/>
        <end position="40"/>
    </location>
</feature>
<accession>A0A3B5QYS7</accession>
<reference evidence="3" key="1">
    <citation type="submission" date="2012-01" db="EMBL/GenBank/DDBJ databases">
        <authorList>
            <person name="Walter R."/>
            <person name="Schartl M."/>
            <person name="Warren W."/>
        </authorList>
    </citation>
    <scope>NUCLEOTIDE SEQUENCE [LARGE SCALE GENOMIC DNA]</scope>
    <source>
        <strain evidence="3">JP 163 A</strain>
    </source>
</reference>
<feature type="compositionally biased region" description="Acidic residues" evidence="1">
    <location>
        <begin position="1"/>
        <end position="15"/>
    </location>
</feature>
<dbReference type="InParanoid" id="A0A3B5QYS7"/>
<dbReference type="AlphaFoldDB" id="A0A3B5QYS7"/>
<feature type="compositionally biased region" description="Low complexity" evidence="1">
    <location>
        <begin position="86"/>
        <end position="96"/>
    </location>
</feature>
<dbReference type="OMA" id="QETWDGT"/>
<reference evidence="3" key="2">
    <citation type="journal article" date="2013" name="Nat. Genet.">
        <title>The genome of the platyfish, Xiphophorus maculatus, provides insights into evolutionary adaptation and several complex traits.</title>
        <authorList>
            <person name="Schartl M."/>
            <person name="Walter R.B."/>
            <person name="Shen Y."/>
            <person name="Garcia T."/>
            <person name="Catchen J."/>
            <person name="Amores A."/>
            <person name="Braasch I."/>
            <person name="Chalopin D."/>
            <person name="Volff J.N."/>
            <person name="Lesch K.P."/>
            <person name="Bisazza A."/>
            <person name="Minx P."/>
            <person name="Hillier L."/>
            <person name="Wilson R.K."/>
            <person name="Fuerstenberg S."/>
            <person name="Boore J."/>
            <person name="Searle S."/>
            <person name="Postlethwait J.H."/>
            <person name="Warren W.C."/>
        </authorList>
    </citation>
    <scope>NUCLEOTIDE SEQUENCE [LARGE SCALE GENOMIC DNA]</scope>
    <source>
        <strain evidence="3">JP 163 A</strain>
    </source>
</reference>
<evidence type="ECO:0000313" key="2">
    <source>
        <dbReference type="Ensembl" id="ENSXMAP00000036468.1"/>
    </source>
</evidence>
<dbReference type="STRING" id="8083.ENSXMAP00000036468"/>
<organism evidence="2 3">
    <name type="scientific">Xiphophorus maculatus</name>
    <name type="common">Southern platyfish</name>
    <name type="synonym">Platypoecilus maculatus</name>
    <dbReference type="NCBI Taxonomy" id="8083"/>
    <lineage>
        <taxon>Eukaryota</taxon>
        <taxon>Metazoa</taxon>
        <taxon>Chordata</taxon>
        <taxon>Craniata</taxon>
        <taxon>Vertebrata</taxon>
        <taxon>Euteleostomi</taxon>
        <taxon>Actinopterygii</taxon>
        <taxon>Neopterygii</taxon>
        <taxon>Teleostei</taxon>
        <taxon>Neoteleostei</taxon>
        <taxon>Acanthomorphata</taxon>
        <taxon>Ovalentaria</taxon>
        <taxon>Atherinomorphae</taxon>
        <taxon>Cyprinodontiformes</taxon>
        <taxon>Poeciliidae</taxon>
        <taxon>Poeciliinae</taxon>
        <taxon>Xiphophorus</taxon>
    </lineage>
</organism>
<proteinExistence type="predicted"/>
<reference evidence="2" key="4">
    <citation type="submission" date="2025-09" db="UniProtKB">
        <authorList>
            <consortium name="Ensembl"/>
        </authorList>
    </citation>
    <scope>IDENTIFICATION</scope>
    <source>
        <strain evidence="2">JP 163 A</strain>
    </source>
</reference>
<keyword evidence="3" id="KW-1185">Reference proteome</keyword>
<evidence type="ECO:0000256" key="1">
    <source>
        <dbReference type="SAM" id="MobiDB-lite"/>
    </source>
</evidence>
<evidence type="ECO:0000313" key="3">
    <source>
        <dbReference type="Proteomes" id="UP000002852"/>
    </source>
</evidence>
<protein>
    <submittedName>
        <fullName evidence="2">Uncharacterized protein</fullName>
    </submittedName>
</protein>
<name>A0A3B5QYS7_XIPMA</name>